<organism evidence="2 3">
    <name type="scientific">Proteiniclasticum ruminis</name>
    <dbReference type="NCBI Taxonomy" id="398199"/>
    <lineage>
        <taxon>Bacteria</taxon>
        <taxon>Bacillati</taxon>
        <taxon>Bacillota</taxon>
        <taxon>Clostridia</taxon>
        <taxon>Eubacteriales</taxon>
        <taxon>Clostridiaceae</taxon>
        <taxon>Proteiniclasticum</taxon>
    </lineage>
</organism>
<proteinExistence type="predicted"/>
<keyword evidence="3" id="KW-1185">Reference proteome</keyword>
<evidence type="ECO:0000313" key="3">
    <source>
        <dbReference type="Proteomes" id="UP000181899"/>
    </source>
</evidence>
<keyword evidence="1" id="KW-0472">Membrane</keyword>
<name>A0A1I4ZJK9_9CLOT</name>
<keyword evidence="1" id="KW-0812">Transmembrane</keyword>
<gene>
    <name evidence="2" type="ORF">SAMN04488695_10220</name>
</gene>
<dbReference type="Proteomes" id="UP000181899">
    <property type="component" value="Unassembled WGS sequence"/>
</dbReference>
<dbReference type="RefSeq" id="WP_278335435.1">
    <property type="nucleotide sequence ID" value="NZ_FOVK01000002.1"/>
</dbReference>
<dbReference type="EMBL" id="FOVK01000002">
    <property type="protein sequence ID" value="SFN50461.1"/>
    <property type="molecule type" value="Genomic_DNA"/>
</dbReference>
<dbReference type="AlphaFoldDB" id="A0A1I4ZJK9"/>
<sequence length="41" mass="4715">MQKKKKTFKDTVLFVIFFAGMSVFAAFMAILVYILRLLGVQ</sequence>
<reference evidence="2 3" key="1">
    <citation type="submission" date="2016-10" db="EMBL/GenBank/DDBJ databases">
        <authorList>
            <person name="de Groot N.N."/>
        </authorList>
    </citation>
    <scope>NUCLEOTIDE SEQUENCE [LARGE SCALE GENOMIC DNA]</scope>
    <source>
        <strain evidence="2 3">ML2</strain>
    </source>
</reference>
<feature type="transmembrane region" description="Helical" evidence="1">
    <location>
        <begin position="12"/>
        <end position="35"/>
    </location>
</feature>
<evidence type="ECO:0008006" key="4">
    <source>
        <dbReference type="Google" id="ProtNLM"/>
    </source>
</evidence>
<evidence type="ECO:0000313" key="2">
    <source>
        <dbReference type="EMBL" id="SFN50461.1"/>
    </source>
</evidence>
<keyword evidence="1" id="KW-1133">Transmembrane helix</keyword>
<protein>
    <recommendedName>
        <fullName evidence="4">DUF4044 domain-containing protein</fullName>
    </recommendedName>
</protein>
<evidence type="ECO:0000256" key="1">
    <source>
        <dbReference type="SAM" id="Phobius"/>
    </source>
</evidence>
<accession>A0A1I4ZJK9</accession>